<gene>
    <name evidence="2" type="ORF">AB3N04_14680</name>
</gene>
<reference evidence="2" key="1">
    <citation type="submission" date="2024-07" db="EMBL/GenBank/DDBJ databases">
        <title>Identification and characteristics of an arsenic-resistant bacterial isolate, which belongs to a novel species.</title>
        <authorList>
            <person name="Juszczyk A."/>
            <person name="Kowalczyk A."/>
            <person name="Was K."/>
            <person name="Kosowicz W."/>
            <person name="Budzyn A."/>
            <person name="Latowski D."/>
        </authorList>
    </citation>
    <scope>NUCLEOTIDE SEQUENCE</scope>
    <source>
        <strain evidence="2">As8PL</strain>
    </source>
</reference>
<sequence>MERERYFVSVDQPVLSITKTETPDNLIQYEIYATPKEKDKIHALLESISDQDFEPQQIFERPFQERAADNEKDHTQKEIRVLYEALYELGTPETKEVIGNIMPVGKEDSKEETNDLSEERSTF</sequence>
<proteinExistence type="predicted"/>
<dbReference type="RefSeq" id="WP_368503451.1">
    <property type="nucleotide sequence ID" value="NZ_CP162551.1"/>
</dbReference>
<name>A0AB39BQE5_9BACI</name>
<dbReference type="AlphaFoldDB" id="A0AB39BQE5"/>
<protein>
    <submittedName>
        <fullName evidence="2">Uncharacterized protein</fullName>
    </submittedName>
</protein>
<evidence type="ECO:0000256" key="1">
    <source>
        <dbReference type="SAM" id="MobiDB-lite"/>
    </source>
</evidence>
<accession>A0AB39BQE5</accession>
<dbReference type="EMBL" id="CP162551">
    <property type="protein sequence ID" value="XDI35939.1"/>
    <property type="molecule type" value="Genomic_DNA"/>
</dbReference>
<feature type="compositionally biased region" description="Basic and acidic residues" evidence="1">
    <location>
        <begin position="105"/>
        <end position="123"/>
    </location>
</feature>
<organism evidence="2">
    <name type="scientific">Alkalihalophilus sp. As8PL</name>
    <dbReference type="NCBI Taxonomy" id="3237103"/>
    <lineage>
        <taxon>Bacteria</taxon>
        <taxon>Bacillati</taxon>
        <taxon>Bacillota</taxon>
        <taxon>Bacilli</taxon>
        <taxon>Bacillales</taxon>
        <taxon>Bacillaceae</taxon>
        <taxon>Alkalihalophilus</taxon>
    </lineage>
</organism>
<feature type="region of interest" description="Disordered" evidence="1">
    <location>
        <begin position="99"/>
        <end position="123"/>
    </location>
</feature>
<evidence type="ECO:0000313" key="2">
    <source>
        <dbReference type="EMBL" id="XDI35939.1"/>
    </source>
</evidence>